<reference evidence="1 2" key="1">
    <citation type="journal article" date="2019" name="Nat. Ecol. Evol.">
        <title>Megaphylogeny resolves global patterns of mushroom evolution.</title>
        <authorList>
            <person name="Varga T."/>
            <person name="Krizsan K."/>
            <person name="Foldi C."/>
            <person name="Dima B."/>
            <person name="Sanchez-Garcia M."/>
            <person name="Sanchez-Ramirez S."/>
            <person name="Szollosi G.J."/>
            <person name="Szarkandi J.G."/>
            <person name="Papp V."/>
            <person name="Albert L."/>
            <person name="Andreopoulos W."/>
            <person name="Angelini C."/>
            <person name="Antonin V."/>
            <person name="Barry K.W."/>
            <person name="Bougher N.L."/>
            <person name="Buchanan P."/>
            <person name="Buyck B."/>
            <person name="Bense V."/>
            <person name="Catcheside P."/>
            <person name="Chovatia M."/>
            <person name="Cooper J."/>
            <person name="Damon W."/>
            <person name="Desjardin D."/>
            <person name="Finy P."/>
            <person name="Geml J."/>
            <person name="Haridas S."/>
            <person name="Hughes K."/>
            <person name="Justo A."/>
            <person name="Karasinski D."/>
            <person name="Kautmanova I."/>
            <person name="Kiss B."/>
            <person name="Kocsube S."/>
            <person name="Kotiranta H."/>
            <person name="LaButti K.M."/>
            <person name="Lechner B.E."/>
            <person name="Liimatainen K."/>
            <person name="Lipzen A."/>
            <person name="Lukacs Z."/>
            <person name="Mihaltcheva S."/>
            <person name="Morgado L.N."/>
            <person name="Niskanen T."/>
            <person name="Noordeloos M.E."/>
            <person name="Ohm R.A."/>
            <person name="Ortiz-Santana B."/>
            <person name="Ovrebo C."/>
            <person name="Racz N."/>
            <person name="Riley R."/>
            <person name="Savchenko A."/>
            <person name="Shiryaev A."/>
            <person name="Soop K."/>
            <person name="Spirin V."/>
            <person name="Szebenyi C."/>
            <person name="Tomsovsky M."/>
            <person name="Tulloss R.E."/>
            <person name="Uehling J."/>
            <person name="Grigoriev I.V."/>
            <person name="Vagvolgyi C."/>
            <person name="Papp T."/>
            <person name="Martin F.M."/>
            <person name="Miettinen O."/>
            <person name="Hibbett D.S."/>
            <person name="Nagy L.G."/>
        </authorList>
    </citation>
    <scope>NUCLEOTIDE SEQUENCE [LARGE SCALE GENOMIC DNA]</scope>
    <source>
        <strain evidence="1 2">NL-1719</strain>
    </source>
</reference>
<organism evidence="1 2">
    <name type="scientific">Pluteus cervinus</name>
    <dbReference type="NCBI Taxonomy" id="181527"/>
    <lineage>
        <taxon>Eukaryota</taxon>
        <taxon>Fungi</taxon>
        <taxon>Dikarya</taxon>
        <taxon>Basidiomycota</taxon>
        <taxon>Agaricomycotina</taxon>
        <taxon>Agaricomycetes</taxon>
        <taxon>Agaricomycetidae</taxon>
        <taxon>Agaricales</taxon>
        <taxon>Pluteineae</taxon>
        <taxon>Pluteaceae</taxon>
        <taxon>Pluteus</taxon>
    </lineage>
</organism>
<name>A0ACD3B7H9_9AGAR</name>
<evidence type="ECO:0000313" key="1">
    <source>
        <dbReference type="EMBL" id="TFK74043.1"/>
    </source>
</evidence>
<gene>
    <name evidence="1" type="ORF">BDN72DRAFT_813698</name>
</gene>
<proteinExistence type="predicted"/>
<keyword evidence="2" id="KW-1185">Reference proteome</keyword>
<evidence type="ECO:0000313" key="2">
    <source>
        <dbReference type="Proteomes" id="UP000308600"/>
    </source>
</evidence>
<sequence length="610" mass="67197">METPKGHNHAKAGSILPLYDGRADLVANIPVRVPKLRTAAWAAFVLYGLLWLNARGLLHYPNSPEVQATARNPAYLIKAKHGAVASENKRCSEIGVNTLKKGGNAVDAAVAATFCTGVVNMFSSGIGGGGFMTIRIPPSKNGSQSEVYTIDFREIAPSLSNKTMYSDDPKLARYGGLSVGVPGEVMGLEEAHKRWGRSEWKDLMQPSIQLAQGWRVDTELSRRIPWYSELLLNDPDWKPIFAPHGELLKEGEMIRRTNYSRTLKAIAAHGSKAFYEGPIADAIVHKVRATGGILSHEDLKNYTVNVKPALEGTYRDKKVYTTHAPTSGPVLLHILNLMEEFDLSDRTVLNTHRLVEALKFGFAARTKICDPDPNFNDDPDRINDIATKDFARRVRHRITDDHTNSPDYYKPEFEILTDHGTSHTSIVDQDDMAVAITSTVNLIFGSRVLDPETGILFNDEMDDFSIPGVSNEFGLRPSPYNYPQPGKRPLSSTSPTILENADGSFYVALGGSGGSRIFGSVFQTILNMDWGLDASQAVEFGRLHDQLYPSTLDADNVYPWDLLEGLRERGHNLTISDVNRVAAVVQVVSRQGEDIFAASDSRKNGIAVGY</sequence>
<dbReference type="EMBL" id="ML208271">
    <property type="protein sequence ID" value="TFK74043.1"/>
    <property type="molecule type" value="Genomic_DNA"/>
</dbReference>
<dbReference type="Proteomes" id="UP000308600">
    <property type="component" value="Unassembled WGS sequence"/>
</dbReference>
<accession>A0ACD3B7H9</accession>
<protein>
    <submittedName>
        <fullName evidence="1">Gamma-glutamyltranspeptidase</fullName>
    </submittedName>
</protein>